<accession>A0ABV7NAA9</accession>
<dbReference type="SUPFAM" id="SSF53590">
    <property type="entry name" value="Nucleoside hydrolase"/>
    <property type="match status" value="1"/>
</dbReference>
<organism evidence="4 5">
    <name type="scientific">Sphingobium rhizovicinum</name>
    <dbReference type="NCBI Taxonomy" id="432308"/>
    <lineage>
        <taxon>Bacteria</taxon>
        <taxon>Pseudomonadati</taxon>
        <taxon>Pseudomonadota</taxon>
        <taxon>Alphaproteobacteria</taxon>
        <taxon>Sphingomonadales</taxon>
        <taxon>Sphingomonadaceae</taxon>
        <taxon>Sphingobium</taxon>
    </lineage>
</organism>
<reference evidence="5" key="1">
    <citation type="journal article" date="2019" name="Int. J. Syst. Evol. Microbiol.">
        <title>The Global Catalogue of Microorganisms (GCM) 10K type strain sequencing project: providing services to taxonomists for standard genome sequencing and annotation.</title>
        <authorList>
            <consortium name="The Broad Institute Genomics Platform"/>
            <consortium name="The Broad Institute Genome Sequencing Center for Infectious Disease"/>
            <person name="Wu L."/>
            <person name="Ma J."/>
        </authorList>
    </citation>
    <scope>NUCLEOTIDE SEQUENCE [LARGE SCALE GENOMIC DNA]</scope>
    <source>
        <strain evidence="5">CCM 7491</strain>
    </source>
</reference>
<dbReference type="PANTHER" id="PTHR12304:SF4">
    <property type="entry name" value="URIDINE NUCLEOSIDASE"/>
    <property type="match status" value="1"/>
</dbReference>
<gene>
    <name evidence="4" type="ORF">ACFOKF_02820</name>
</gene>
<dbReference type="Proteomes" id="UP001595681">
    <property type="component" value="Unassembled WGS sequence"/>
</dbReference>
<keyword evidence="2" id="KW-0326">Glycosidase</keyword>
<evidence type="ECO:0000313" key="5">
    <source>
        <dbReference type="Proteomes" id="UP001595681"/>
    </source>
</evidence>
<evidence type="ECO:0000256" key="1">
    <source>
        <dbReference type="ARBA" id="ARBA00022801"/>
    </source>
</evidence>
<dbReference type="PANTHER" id="PTHR12304">
    <property type="entry name" value="INOSINE-URIDINE PREFERRING NUCLEOSIDE HYDROLASE"/>
    <property type="match status" value="1"/>
</dbReference>
<keyword evidence="1 4" id="KW-0378">Hydrolase</keyword>
<proteinExistence type="predicted"/>
<dbReference type="EMBL" id="JBHRVU010000004">
    <property type="protein sequence ID" value="MFC3440138.1"/>
    <property type="molecule type" value="Genomic_DNA"/>
</dbReference>
<dbReference type="InterPro" id="IPR036452">
    <property type="entry name" value="Ribo_hydro-like"/>
</dbReference>
<feature type="domain" description="Inosine/uridine-preferring nucleoside hydrolase" evidence="3">
    <location>
        <begin position="36"/>
        <end position="362"/>
    </location>
</feature>
<dbReference type="Pfam" id="PF01156">
    <property type="entry name" value="IU_nuc_hydro"/>
    <property type="match status" value="1"/>
</dbReference>
<evidence type="ECO:0000259" key="3">
    <source>
        <dbReference type="Pfam" id="PF01156"/>
    </source>
</evidence>
<dbReference type="InterPro" id="IPR023186">
    <property type="entry name" value="IUNH"/>
</dbReference>
<dbReference type="InterPro" id="IPR001910">
    <property type="entry name" value="Inosine/uridine_hydrolase_dom"/>
</dbReference>
<evidence type="ECO:0000313" key="4">
    <source>
        <dbReference type="EMBL" id="MFC3440138.1"/>
    </source>
</evidence>
<comment type="caution">
    <text evidence="4">The sequence shown here is derived from an EMBL/GenBank/DDBJ whole genome shotgun (WGS) entry which is preliminary data.</text>
</comment>
<keyword evidence="5" id="KW-1185">Reference proteome</keyword>
<evidence type="ECO:0000256" key="2">
    <source>
        <dbReference type="ARBA" id="ARBA00023295"/>
    </source>
</evidence>
<dbReference type="GO" id="GO:0016787">
    <property type="term" value="F:hydrolase activity"/>
    <property type="evidence" value="ECO:0007669"/>
    <property type="project" value="UniProtKB-KW"/>
</dbReference>
<dbReference type="Gene3D" id="3.90.245.10">
    <property type="entry name" value="Ribonucleoside hydrolase-like"/>
    <property type="match status" value="1"/>
</dbReference>
<dbReference type="RefSeq" id="WP_380792920.1">
    <property type="nucleotide sequence ID" value="NZ_JBHRVU010000004.1"/>
</dbReference>
<protein>
    <submittedName>
        <fullName evidence="4">Nucleoside hydrolase</fullName>
    </submittedName>
</protein>
<sequence length="391" mass="42546">MMAIMGALALVTGAQDVGAKPAAPLPTPVAAKRLVIVDDDMIGLNGVPLLLLQSPDVEVLGITTTSGSVWRDTATAYALRTLEILGRTDVPVVPGATFPLLNSAEATKRWEGQYGRLVFKGPWTDYWPGDTIQDHPGSTDPTKVPDLPIGNPTSKPSAEIAAAFMVRMVKAHPGQITLFATGPMTNVAIAQSLDPSFAANVKEIVYMGGSLAPHQTLQGASAEQFAREFVNSPRREFNIRWDPEAAKIFAHAPWKKITMIPVDPSTGTQWTREFLDGLKPAHTPLTDLFQTGLAPGFPMWDEIVAMAWLNPEIVTKDETLWIDFETSQTAAYGDTLSWTEAYRPHLGEQAQRVILSVDRAKMEAAMAALYKRPIGASTNDRKASTDTRSRR</sequence>
<name>A0ABV7NAA9_9SPHN</name>